<name>A0A5C6DS54_9BACT</name>
<dbReference type="InterPro" id="IPR029044">
    <property type="entry name" value="Nucleotide-diphossugar_trans"/>
</dbReference>
<evidence type="ECO:0000313" key="1">
    <source>
        <dbReference type="EMBL" id="TWU39004.1"/>
    </source>
</evidence>
<evidence type="ECO:0000313" key="2">
    <source>
        <dbReference type="Proteomes" id="UP000315471"/>
    </source>
</evidence>
<proteinExistence type="predicted"/>
<sequence length="321" mass="35253">MATSPTRSRLSIVVPVGQDTAAFENALVSVLEHQPRGCDVIVSHDGRYDDPFDLGDEVQFVTAESSSPLDLITSGVQRSRGRFVHVLANGLTATADWVDAALEKFEHEDVAAVTPVVRNRRSGKIIAAGWHDREVRLCQPSCSSATKVNRKEAAKIDGCFLEASFWRRETLTELLDSYVGTTKTFEKMAVLEASYCSGLLTKGANWRSTTAEACDILADEHVASSIASLWDDSSFQRGKRLGAIRQRITGKEASLSGTARSVVANLTRPRRMIESLGQLSSRSAAAEMQRRIDTDRVTSREDTKRITPVFNECIASFRRAA</sequence>
<gene>
    <name evidence="1" type="ORF">Q31b_40840</name>
</gene>
<keyword evidence="2" id="KW-1185">Reference proteome</keyword>
<dbReference type="AlphaFoldDB" id="A0A5C6DS54"/>
<evidence type="ECO:0008006" key="3">
    <source>
        <dbReference type="Google" id="ProtNLM"/>
    </source>
</evidence>
<dbReference type="RefSeq" id="WP_146601280.1">
    <property type="nucleotide sequence ID" value="NZ_SJPY01000006.1"/>
</dbReference>
<dbReference type="SUPFAM" id="SSF53448">
    <property type="entry name" value="Nucleotide-diphospho-sugar transferases"/>
    <property type="match status" value="1"/>
</dbReference>
<reference evidence="1 2" key="1">
    <citation type="submission" date="2019-02" db="EMBL/GenBank/DDBJ databases">
        <title>Deep-cultivation of Planctomycetes and their phenomic and genomic characterization uncovers novel biology.</title>
        <authorList>
            <person name="Wiegand S."/>
            <person name="Jogler M."/>
            <person name="Boedeker C."/>
            <person name="Pinto D."/>
            <person name="Vollmers J."/>
            <person name="Rivas-Marin E."/>
            <person name="Kohn T."/>
            <person name="Peeters S.H."/>
            <person name="Heuer A."/>
            <person name="Rast P."/>
            <person name="Oberbeckmann S."/>
            <person name="Bunk B."/>
            <person name="Jeske O."/>
            <person name="Meyerdierks A."/>
            <person name="Storesund J.E."/>
            <person name="Kallscheuer N."/>
            <person name="Luecker S."/>
            <person name="Lage O.M."/>
            <person name="Pohl T."/>
            <person name="Merkel B.J."/>
            <person name="Hornburger P."/>
            <person name="Mueller R.-W."/>
            <person name="Bruemmer F."/>
            <person name="Labrenz M."/>
            <person name="Spormann A.M."/>
            <person name="Op Den Camp H."/>
            <person name="Overmann J."/>
            <person name="Amann R."/>
            <person name="Jetten M.S.M."/>
            <person name="Mascher T."/>
            <person name="Medema M.H."/>
            <person name="Devos D.P."/>
            <person name="Kaster A.-K."/>
            <person name="Ovreas L."/>
            <person name="Rohde M."/>
            <person name="Galperin M.Y."/>
            <person name="Jogler C."/>
        </authorList>
    </citation>
    <scope>NUCLEOTIDE SEQUENCE [LARGE SCALE GENOMIC DNA]</scope>
    <source>
        <strain evidence="1 2">Q31b</strain>
    </source>
</reference>
<dbReference type="OrthoDB" id="252101at2"/>
<comment type="caution">
    <text evidence="1">The sequence shown here is derived from an EMBL/GenBank/DDBJ whole genome shotgun (WGS) entry which is preliminary data.</text>
</comment>
<organism evidence="1 2">
    <name type="scientific">Novipirellula aureliae</name>
    <dbReference type="NCBI Taxonomy" id="2527966"/>
    <lineage>
        <taxon>Bacteria</taxon>
        <taxon>Pseudomonadati</taxon>
        <taxon>Planctomycetota</taxon>
        <taxon>Planctomycetia</taxon>
        <taxon>Pirellulales</taxon>
        <taxon>Pirellulaceae</taxon>
        <taxon>Novipirellula</taxon>
    </lineage>
</organism>
<accession>A0A5C6DS54</accession>
<dbReference type="Proteomes" id="UP000315471">
    <property type="component" value="Unassembled WGS sequence"/>
</dbReference>
<protein>
    <recommendedName>
        <fullName evidence="3">Glycosyl transferase family 2</fullName>
    </recommendedName>
</protein>
<dbReference type="EMBL" id="SJPY01000006">
    <property type="protein sequence ID" value="TWU39004.1"/>
    <property type="molecule type" value="Genomic_DNA"/>
</dbReference>